<sequence>MALQLVNEPATGLEAIGSMGRANVDAYDWLTR</sequence>
<dbReference type="AlphaFoldDB" id="A0A382B203"/>
<reference evidence="1" key="1">
    <citation type="submission" date="2018-05" db="EMBL/GenBank/DDBJ databases">
        <authorList>
            <person name="Lanie J.A."/>
            <person name="Ng W.-L."/>
            <person name="Kazmierczak K.M."/>
            <person name="Andrzejewski T.M."/>
            <person name="Davidsen T.M."/>
            <person name="Wayne K.J."/>
            <person name="Tettelin H."/>
            <person name="Glass J.I."/>
            <person name="Rusch D."/>
            <person name="Podicherti R."/>
            <person name="Tsui H.-C.T."/>
            <person name="Winkler M.E."/>
        </authorList>
    </citation>
    <scope>NUCLEOTIDE SEQUENCE</scope>
</reference>
<evidence type="ECO:0000313" key="1">
    <source>
        <dbReference type="EMBL" id="SVB07739.1"/>
    </source>
</evidence>
<dbReference type="EMBL" id="UINC01027827">
    <property type="protein sequence ID" value="SVB07739.1"/>
    <property type="molecule type" value="Genomic_DNA"/>
</dbReference>
<accession>A0A382B203</accession>
<feature type="non-terminal residue" evidence="1">
    <location>
        <position position="32"/>
    </location>
</feature>
<proteinExistence type="predicted"/>
<name>A0A382B203_9ZZZZ</name>
<gene>
    <name evidence="1" type="ORF">METZ01_LOCUS160593</name>
</gene>
<protein>
    <submittedName>
        <fullName evidence="1">Uncharacterized protein</fullName>
    </submittedName>
</protein>
<organism evidence="1">
    <name type="scientific">marine metagenome</name>
    <dbReference type="NCBI Taxonomy" id="408172"/>
    <lineage>
        <taxon>unclassified sequences</taxon>
        <taxon>metagenomes</taxon>
        <taxon>ecological metagenomes</taxon>
    </lineage>
</organism>